<reference evidence="2 3" key="1">
    <citation type="submission" date="2020-06" db="EMBL/GenBank/DDBJ databases">
        <authorList>
            <person name="Li R."/>
            <person name="Bekaert M."/>
        </authorList>
    </citation>
    <scope>NUCLEOTIDE SEQUENCE [LARGE SCALE GENOMIC DNA]</scope>
    <source>
        <strain evidence="3">wild</strain>
    </source>
</reference>
<protein>
    <recommendedName>
        <fullName evidence="4">TRIM2_3</fullName>
    </recommendedName>
</protein>
<dbReference type="Proteomes" id="UP000507470">
    <property type="component" value="Unassembled WGS sequence"/>
</dbReference>
<dbReference type="Gene3D" id="2.120.10.30">
    <property type="entry name" value="TolB, C-terminal domain"/>
    <property type="match status" value="1"/>
</dbReference>
<gene>
    <name evidence="2" type="ORF">MCOR_41673</name>
</gene>
<dbReference type="InterPro" id="IPR011042">
    <property type="entry name" value="6-blade_b-propeller_TolB-like"/>
</dbReference>
<evidence type="ECO:0000313" key="3">
    <source>
        <dbReference type="Proteomes" id="UP000507470"/>
    </source>
</evidence>
<dbReference type="SUPFAM" id="SSF101898">
    <property type="entry name" value="NHL repeat"/>
    <property type="match status" value="1"/>
</dbReference>
<proteinExistence type="predicted"/>
<sequence length="227" mass="24587">MAVTSSNNSLLSVVGDPRLKLLNGSTRQISDSKYNVAPLWTCGIHVTRDQKVVVGAVTTGTLFMGTGSQMVIVMDEKGIRVKQYELDNNKKPLFTFPYRITSTGDGNICVVDVLDSSYRGRVVVLGQAGNIVQIYNGHHDVNSPEKPFRPSGIVTTPANNIVVADCDNHTLHILSCAGAVFIYIMTDDVGIRFPYSLALSGQGHLYIGCATTDSVKAKLYQVQYSGL</sequence>
<evidence type="ECO:0000313" key="2">
    <source>
        <dbReference type="EMBL" id="CAC5408261.1"/>
    </source>
</evidence>
<dbReference type="Pfam" id="PF01436">
    <property type="entry name" value="NHL"/>
    <property type="match status" value="1"/>
</dbReference>
<keyword evidence="3" id="KW-1185">Reference proteome</keyword>
<evidence type="ECO:0008006" key="4">
    <source>
        <dbReference type="Google" id="ProtNLM"/>
    </source>
</evidence>
<dbReference type="AlphaFoldDB" id="A0A6J8DL86"/>
<name>A0A6J8DL86_MYTCO</name>
<dbReference type="InterPro" id="IPR001258">
    <property type="entry name" value="NHL_repeat"/>
</dbReference>
<organism evidence="2 3">
    <name type="scientific">Mytilus coruscus</name>
    <name type="common">Sea mussel</name>
    <dbReference type="NCBI Taxonomy" id="42192"/>
    <lineage>
        <taxon>Eukaryota</taxon>
        <taxon>Metazoa</taxon>
        <taxon>Spiralia</taxon>
        <taxon>Lophotrochozoa</taxon>
        <taxon>Mollusca</taxon>
        <taxon>Bivalvia</taxon>
        <taxon>Autobranchia</taxon>
        <taxon>Pteriomorphia</taxon>
        <taxon>Mytilida</taxon>
        <taxon>Mytiloidea</taxon>
        <taxon>Mytilidae</taxon>
        <taxon>Mytilinae</taxon>
        <taxon>Mytilus</taxon>
    </lineage>
</organism>
<dbReference type="EMBL" id="CACVKT020007519">
    <property type="protein sequence ID" value="CAC5408261.1"/>
    <property type="molecule type" value="Genomic_DNA"/>
</dbReference>
<keyword evidence="1" id="KW-0677">Repeat</keyword>
<evidence type="ECO:0000256" key="1">
    <source>
        <dbReference type="ARBA" id="ARBA00022737"/>
    </source>
</evidence>
<accession>A0A6J8DL86</accession>
<dbReference type="OrthoDB" id="6137886at2759"/>